<comment type="caution">
    <text evidence="2">The sequence shown here is derived from an EMBL/GenBank/DDBJ whole genome shotgun (WGS) entry which is preliminary data.</text>
</comment>
<feature type="transmembrane region" description="Helical" evidence="1">
    <location>
        <begin position="33"/>
        <end position="52"/>
    </location>
</feature>
<keyword evidence="1" id="KW-0472">Membrane</keyword>
<gene>
    <name evidence="2" type="ORF">Celaphus_00004648</name>
</gene>
<protein>
    <submittedName>
        <fullName evidence="2">TMEM160</fullName>
    </submittedName>
</protein>
<name>A0A212DCU9_CEREH</name>
<evidence type="ECO:0000313" key="2">
    <source>
        <dbReference type="EMBL" id="OWK16022.1"/>
    </source>
</evidence>
<dbReference type="OrthoDB" id="9944412at2759"/>
<reference evidence="2 3" key="1">
    <citation type="journal article" date="2018" name="Mol. Genet. Genomics">
        <title>The red deer Cervus elaphus genome CerEla1.0: sequencing, annotating, genes, and chromosomes.</title>
        <authorList>
            <person name="Bana N.A."/>
            <person name="Nyiri A."/>
            <person name="Nagy J."/>
            <person name="Frank K."/>
            <person name="Nagy T."/>
            <person name="Steger V."/>
            <person name="Schiller M."/>
            <person name="Lakatos P."/>
            <person name="Sugar L."/>
            <person name="Horn P."/>
            <person name="Barta E."/>
            <person name="Orosz L."/>
        </authorList>
    </citation>
    <scope>NUCLEOTIDE SEQUENCE [LARGE SCALE GENOMIC DNA]</scope>
    <source>
        <strain evidence="2">Hungarian</strain>
    </source>
</reference>
<dbReference type="AlphaFoldDB" id="A0A212DCU9"/>
<sequence>MKRRPSVDYPGWGLGSRVWADADFSALPPPPAFLSWFRNGLLASGIGVISFMQSDMGREAAYGFFLLGGLCVVWGGASYVVGLAALRGPMQLSVGGAAAGVGAVLAAGLLWACAVGLYMGQLELDVELVPEDDGTAAAEGPDEAGRPPPE</sequence>
<organism evidence="2 3">
    <name type="scientific">Cervus elaphus hippelaphus</name>
    <name type="common">European red deer</name>
    <dbReference type="NCBI Taxonomy" id="46360"/>
    <lineage>
        <taxon>Eukaryota</taxon>
        <taxon>Metazoa</taxon>
        <taxon>Chordata</taxon>
        <taxon>Craniata</taxon>
        <taxon>Vertebrata</taxon>
        <taxon>Euteleostomi</taxon>
        <taxon>Mammalia</taxon>
        <taxon>Eutheria</taxon>
        <taxon>Laurasiatheria</taxon>
        <taxon>Artiodactyla</taxon>
        <taxon>Ruminantia</taxon>
        <taxon>Pecora</taxon>
        <taxon>Cervidae</taxon>
        <taxon>Cervinae</taxon>
        <taxon>Cervus</taxon>
    </lineage>
</organism>
<dbReference type="Proteomes" id="UP000242450">
    <property type="component" value="Chromosome 4"/>
</dbReference>
<feature type="transmembrane region" description="Helical" evidence="1">
    <location>
        <begin position="64"/>
        <end position="86"/>
    </location>
</feature>
<dbReference type="InterPro" id="IPR026801">
    <property type="entry name" value="TMEM160"/>
</dbReference>
<evidence type="ECO:0000256" key="1">
    <source>
        <dbReference type="SAM" id="Phobius"/>
    </source>
</evidence>
<dbReference type="EMBL" id="MKHE01000004">
    <property type="protein sequence ID" value="OWK16022.1"/>
    <property type="molecule type" value="Genomic_DNA"/>
</dbReference>
<dbReference type="PANTHER" id="PTHR16236:SF0">
    <property type="entry name" value="TRANSMEMBRANE PROTEIN 160"/>
    <property type="match status" value="1"/>
</dbReference>
<accession>A0A212DCU9</accession>
<dbReference type="PANTHER" id="PTHR16236">
    <property type="entry name" value="TRANSMEMBRANE PROTEIN 160"/>
    <property type="match status" value="1"/>
</dbReference>
<keyword evidence="1" id="KW-1133">Transmembrane helix</keyword>
<proteinExistence type="predicted"/>
<keyword evidence="1" id="KW-0812">Transmembrane</keyword>
<evidence type="ECO:0000313" key="3">
    <source>
        <dbReference type="Proteomes" id="UP000242450"/>
    </source>
</evidence>
<feature type="transmembrane region" description="Helical" evidence="1">
    <location>
        <begin position="92"/>
        <end position="118"/>
    </location>
</feature>
<keyword evidence="3" id="KW-1185">Reference proteome</keyword>